<organism evidence="2 3">
    <name type="scientific">Jiangella alkaliphila</name>
    <dbReference type="NCBI Taxonomy" id="419479"/>
    <lineage>
        <taxon>Bacteria</taxon>
        <taxon>Bacillati</taxon>
        <taxon>Actinomycetota</taxon>
        <taxon>Actinomycetes</taxon>
        <taxon>Jiangellales</taxon>
        <taxon>Jiangellaceae</taxon>
        <taxon>Jiangella</taxon>
    </lineage>
</organism>
<gene>
    <name evidence="2" type="ORF">SAMN04488563_0347</name>
</gene>
<evidence type="ECO:0000313" key="3">
    <source>
        <dbReference type="Proteomes" id="UP000182977"/>
    </source>
</evidence>
<proteinExistence type="predicted"/>
<feature type="chain" id="PRO_5009274628" description="Lipoprotein" evidence="1">
    <location>
        <begin position="22"/>
        <end position="204"/>
    </location>
</feature>
<evidence type="ECO:0000256" key="1">
    <source>
        <dbReference type="SAM" id="SignalP"/>
    </source>
</evidence>
<protein>
    <recommendedName>
        <fullName evidence="4">Lipoprotein</fullName>
    </recommendedName>
</protein>
<name>A0A1H2G8C9_9ACTN</name>
<dbReference type="RefSeq" id="WP_046766686.1">
    <property type="nucleotide sequence ID" value="NZ_KQ061219.1"/>
</dbReference>
<dbReference type="EMBL" id="LT629791">
    <property type="protein sequence ID" value="SDU15711.1"/>
    <property type="molecule type" value="Genomic_DNA"/>
</dbReference>
<sequence length="204" mass="21139">MRIRRSILAAVTALVLAPALAACSFEAGELDPVGEESETAESPDAASDDADLQTITAEHLTAQVPADWESMGDLDGWSYVHQLSTASGGVAGRIGFIPGGAAMSAQEAIDWFISQVEGTGATDDDYAPVTTLRTGEDRANTSYTYESGGQEYTGVVWAISDGNGIPSLIQVSGAPDVVTPELIVQVDESLDVTGNWEAGAVDGT</sequence>
<reference evidence="3" key="1">
    <citation type="submission" date="2016-10" db="EMBL/GenBank/DDBJ databases">
        <authorList>
            <person name="Varghese N."/>
            <person name="Submissions S."/>
        </authorList>
    </citation>
    <scope>NUCLEOTIDE SEQUENCE [LARGE SCALE GENOMIC DNA]</scope>
    <source>
        <strain evidence="3">DSM 45079</strain>
    </source>
</reference>
<dbReference type="OrthoDB" id="5145726at2"/>
<dbReference type="AlphaFoldDB" id="A0A1H2G8C9"/>
<dbReference type="Proteomes" id="UP000182977">
    <property type="component" value="Chromosome I"/>
</dbReference>
<keyword evidence="1" id="KW-0732">Signal</keyword>
<dbReference type="STRING" id="419479.SAMN04488563_0347"/>
<keyword evidence="3" id="KW-1185">Reference proteome</keyword>
<dbReference type="PROSITE" id="PS51257">
    <property type="entry name" value="PROKAR_LIPOPROTEIN"/>
    <property type="match status" value="1"/>
</dbReference>
<evidence type="ECO:0000313" key="2">
    <source>
        <dbReference type="EMBL" id="SDU15711.1"/>
    </source>
</evidence>
<feature type="signal peptide" evidence="1">
    <location>
        <begin position="1"/>
        <end position="21"/>
    </location>
</feature>
<accession>A0A1H2G8C9</accession>
<evidence type="ECO:0008006" key="4">
    <source>
        <dbReference type="Google" id="ProtNLM"/>
    </source>
</evidence>